<proteinExistence type="predicted"/>
<organism evidence="1 2">
    <name type="scientific">Prorocentrum cordatum</name>
    <dbReference type="NCBI Taxonomy" id="2364126"/>
    <lineage>
        <taxon>Eukaryota</taxon>
        <taxon>Sar</taxon>
        <taxon>Alveolata</taxon>
        <taxon>Dinophyceae</taxon>
        <taxon>Prorocentrales</taxon>
        <taxon>Prorocentraceae</taxon>
        <taxon>Prorocentrum</taxon>
    </lineage>
</organism>
<keyword evidence="2" id="KW-1185">Reference proteome</keyword>
<accession>A0ABN9VZ07</accession>
<gene>
    <name evidence="1" type="ORF">PCOR1329_LOCUS62503</name>
</gene>
<dbReference type="EMBL" id="CAUYUJ010017897">
    <property type="protein sequence ID" value="CAK0878895.1"/>
    <property type="molecule type" value="Genomic_DNA"/>
</dbReference>
<comment type="caution">
    <text evidence="1">The sequence shown here is derived from an EMBL/GenBank/DDBJ whole genome shotgun (WGS) entry which is preliminary data.</text>
</comment>
<evidence type="ECO:0000313" key="1">
    <source>
        <dbReference type="EMBL" id="CAK0878895.1"/>
    </source>
</evidence>
<protein>
    <submittedName>
        <fullName evidence="1">Uncharacterized protein</fullName>
    </submittedName>
</protein>
<name>A0ABN9VZ07_9DINO</name>
<reference evidence="1" key="1">
    <citation type="submission" date="2023-10" db="EMBL/GenBank/DDBJ databases">
        <authorList>
            <person name="Chen Y."/>
            <person name="Shah S."/>
            <person name="Dougan E. K."/>
            <person name="Thang M."/>
            <person name="Chan C."/>
        </authorList>
    </citation>
    <scope>NUCLEOTIDE SEQUENCE [LARGE SCALE GENOMIC DNA]</scope>
</reference>
<evidence type="ECO:0000313" key="2">
    <source>
        <dbReference type="Proteomes" id="UP001189429"/>
    </source>
</evidence>
<dbReference type="Proteomes" id="UP001189429">
    <property type="component" value="Unassembled WGS sequence"/>
</dbReference>
<sequence>MRSPRLADGGSGRGPAGHVFQAALGARGGAPCAAAVSRCARTPDGPRRERGSAVLARVLSLQGWHCWSPSAIDESTAEAASRGRARGRLDAASIDDESSPQASAALQCLGRPQAITSRGDVRALRAQCRCSFVTLRWAALFTGSPASVEPPNFRQLGPTFHACVQEGCQHFGQKAVFGLPGSVSTRPWMAILVC</sequence>